<dbReference type="Proteomes" id="UP000813824">
    <property type="component" value="Unassembled WGS sequence"/>
</dbReference>
<dbReference type="PANTHER" id="PTHR42877">
    <property type="entry name" value="L-ORNITHINE N(5)-MONOOXYGENASE-RELATED"/>
    <property type="match status" value="1"/>
</dbReference>
<evidence type="ECO:0000313" key="3">
    <source>
        <dbReference type="Proteomes" id="UP000813824"/>
    </source>
</evidence>
<gene>
    <name evidence="2" type="ORF">BXZ70DRAFT_1026443</name>
</gene>
<dbReference type="EMBL" id="JAEVFJ010000018">
    <property type="protein sequence ID" value="KAH8099903.1"/>
    <property type="molecule type" value="Genomic_DNA"/>
</dbReference>
<organism evidence="2 3">
    <name type="scientific">Cristinia sonorae</name>
    <dbReference type="NCBI Taxonomy" id="1940300"/>
    <lineage>
        <taxon>Eukaryota</taxon>
        <taxon>Fungi</taxon>
        <taxon>Dikarya</taxon>
        <taxon>Basidiomycota</taxon>
        <taxon>Agaricomycotina</taxon>
        <taxon>Agaricomycetes</taxon>
        <taxon>Agaricomycetidae</taxon>
        <taxon>Agaricales</taxon>
        <taxon>Pleurotineae</taxon>
        <taxon>Stephanosporaceae</taxon>
        <taxon>Cristinia</taxon>
    </lineage>
</organism>
<feature type="non-terminal residue" evidence="2">
    <location>
        <position position="1"/>
    </location>
</feature>
<dbReference type="PANTHER" id="PTHR42877:SF7">
    <property type="entry name" value="FLAVIN-BINDING MONOOXYGENASE-RELATED"/>
    <property type="match status" value="1"/>
</dbReference>
<dbReference type="SUPFAM" id="SSF51905">
    <property type="entry name" value="FAD/NAD(P)-binding domain"/>
    <property type="match status" value="1"/>
</dbReference>
<reference evidence="2" key="1">
    <citation type="journal article" date="2021" name="New Phytol.">
        <title>Evolutionary innovations through gain and loss of genes in the ectomycorrhizal Boletales.</title>
        <authorList>
            <person name="Wu G."/>
            <person name="Miyauchi S."/>
            <person name="Morin E."/>
            <person name="Kuo A."/>
            <person name="Drula E."/>
            <person name="Varga T."/>
            <person name="Kohler A."/>
            <person name="Feng B."/>
            <person name="Cao Y."/>
            <person name="Lipzen A."/>
            <person name="Daum C."/>
            <person name="Hundley H."/>
            <person name="Pangilinan J."/>
            <person name="Johnson J."/>
            <person name="Barry K."/>
            <person name="LaButti K."/>
            <person name="Ng V."/>
            <person name="Ahrendt S."/>
            <person name="Min B."/>
            <person name="Choi I.G."/>
            <person name="Park H."/>
            <person name="Plett J.M."/>
            <person name="Magnuson J."/>
            <person name="Spatafora J.W."/>
            <person name="Nagy L.G."/>
            <person name="Henrissat B."/>
            <person name="Grigoriev I.V."/>
            <person name="Yang Z.L."/>
            <person name="Xu J."/>
            <person name="Martin F.M."/>
        </authorList>
    </citation>
    <scope>NUCLEOTIDE SEQUENCE</scope>
    <source>
        <strain evidence="2">KKN 215</strain>
    </source>
</reference>
<dbReference type="InterPro" id="IPR051209">
    <property type="entry name" value="FAD-bind_Monooxygenase_sf"/>
</dbReference>
<protein>
    <submittedName>
        <fullName evidence="2">FAD/NAD-binding domain-containing protein</fullName>
    </submittedName>
</protein>
<sequence>MSTGAQHILSVVEPEAQPELFGVDKIAKGPAEDAFTLGDWSIDEYRPIKVAVIGAGFSGILAGIRFRQYIPNVSLTIYDKNAGVGGTWYSNRYPGLACDIPSHSYQYTFEPWTDWSAYYAPGPEIRGYLNHVTDKYKLRPYLKLQHELVHARYDEPTAKWHIRVRHPKEGGDFEEFEDVVDVLFAGVGSLSRWKWPEVEGLQDYKGHLVHTAQWDTKDDEAWQDGVKDWKNKKVAVIGAGSSAIQVVPALQPYVDKLYNFVRGRTWICPTFGGQTRGKLSADGENCESPDHFTDEDKAKFKDPEYYHEFRHGLEVEVNSVHTATLKGSAMQNGAREAFTQVMKKRLEKKPWIADHIIPDFPVACRRLTPGPGYLEALCEDNVEFVPEGIKRFTEKGVETDTGRVEDFDVIVCCTGYDTSFQLPFPVIGRNGVALNDKWSPHPVTYLACCVDQFPNYFFSLGPNAAVGSGSLTAVIERQVSFAVQATQKLQRERLKSIEVKEEALKDFDEYLEHYFPTSVYSEKCRSWYKMGKEEGRVVGLWPGSCMHAIRALQYPRWEDFNYERVSKVKNRFQWLGDGSTHVEKYFDGEGAFYLTKPEIDYPPGT</sequence>
<proteinExistence type="inferred from homology"/>
<dbReference type="Pfam" id="PF13450">
    <property type="entry name" value="NAD_binding_8"/>
    <property type="match status" value="1"/>
</dbReference>
<evidence type="ECO:0000313" key="2">
    <source>
        <dbReference type="EMBL" id="KAH8099903.1"/>
    </source>
</evidence>
<keyword evidence="3" id="KW-1185">Reference proteome</keyword>
<evidence type="ECO:0000256" key="1">
    <source>
        <dbReference type="ARBA" id="ARBA00010139"/>
    </source>
</evidence>
<dbReference type="OrthoDB" id="74360at2759"/>
<dbReference type="Gene3D" id="3.50.50.60">
    <property type="entry name" value="FAD/NAD(P)-binding domain"/>
    <property type="match status" value="2"/>
</dbReference>
<dbReference type="AlphaFoldDB" id="A0A8K0XPG1"/>
<name>A0A8K0XPG1_9AGAR</name>
<accession>A0A8K0XPG1</accession>
<dbReference type="InterPro" id="IPR036188">
    <property type="entry name" value="FAD/NAD-bd_sf"/>
</dbReference>
<comment type="similarity">
    <text evidence="1">Belongs to the FAD-binding monooxygenase family.</text>
</comment>
<comment type="caution">
    <text evidence="2">The sequence shown here is derived from an EMBL/GenBank/DDBJ whole genome shotgun (WGS) entry which is preliminary data.</text>
</comment>